<dbReference type="InterPro" id="IPR036638">
    <property type="entry name" value="HLH_DNA-bd_sf"/>
</dbReference>
<dbReference type="GO" id="GO:0006879">
    <property type="term" value="P:intracellular iron ion homeostasis"/>
    <property type="evidence" value="ECO:0007669"/>
    <property type="project" value="InterPro"/>
</dbReference>
<dbReference type="InterPro" id="IPR044579">
    <property type="entry name" value="bHLH11/121"/>
</dbReference>
<dbReference type="SMART" id="SM00353">
    <property type="entry name" value="HLH"/>
    <property type="match status" value="1"/>
</dbReference>
<feature type="region of interest" description="Disordered" evidence="5">
    <location>
        <begin position="174"/>
        <end position="306"/>
    </location>
</feature>
<keyword evidence="4" id="KW-0539">Nucleus</keyword>
<dbReference type="Gene3D" id="4.10.280.10">
    <property type="entry name" value="Helix-loop-helix DNA-binding domain"/>
    <property type="match status" value="1"/>
</dbReference>
<accession>A0AAV7E6G7</accession>
<dbReference type="EMBL" id="JAINDJ010000007">
    <property type="protein sequence ID" value="KAG9443052.1"/>
    <property type="molecule type" value="Genomic_DNA"/>
</dbReference>
<gene>
    <name evidence="7" type="ORF">H6P81_018906</name>
</gene>
<evidence type="ECO:0000256" key="4">
    <source>
        <dbReference type="ARBA" id="ARBA00023242"/>
    </source>
</evidence>
<feature type="compositionally biased region" description="Low complexity" evidence="5">
    <location>
        <begin position="276"/>
        <end position="306"/>
    </location>
</feature>
<comment type="caution">
    <text evidence="7">The sequence shown here is derived from an EMBL/GenBank/DDBJ whole genome shotgun (WGS) entry which is preliminary data.</text>
</comment>
<dbReference type="GO" id="GO:0003677">
    <property type="term" value="F:DNA binding"/>
    <property type="evidence" value="ECO:0007669"/>
    <property type="project" value="UniProtKB-KW"/>
</dbReference>
<dbReference type="Proteomes" id="UP000825729">
    <property type="component" value="Unassembled WGS sequence"/>
</dbReference>
<evidence type="ECO:0000256" key="2">
    <source>
        <dbReference type="ARBA" id="ARBA00023125"/>
    </source>
</evidence>
<reference evidence="7 8" key="1">
    <citation type="submission" date="2021-07" db="EMBL/GenBank/DDBJ databases">
        <title>The Aristolochia fimbriata genome: insights into angiosperm evolution, floral development and chemical biosynthesis.</title>
        <authorList>
            <person name="Jiao Y."/>
        </authorList>
    </citation>
    <scope>NUCLEOTIDE SEQUENCE [LARGE SCALE GENOMIC DNA]</scope>
    <source>
        <strain evidence="7">IBCAS-2021</strain>
        <tissue evidence="7">Leaf</tissue>
    </source>
</reference>
<dbReference type="SUPFAM" id="SSF47459">
    <property type="entry name" value="HLH, helix-loop-helix DNA-binding domain"/>
    <property type="match status" value="1"/>
</dbReference>
<evidence type="ECO:0000313" key="8">
    <source>
        <dbReference type="Proteomes" id="UP000825729"/>
    </source>
</evidence>
<dbReference type="PANTHER" id="PTHR47001">
    <property type="entry name" value="TRANSCRIPTION FACTOR BHLH121"/>
    <property type="match status" value="1"/>
</dbReference>
<sequence>MDAEVKDPIAARKVQKADREKLRRDRLNEQFLELGHALDPDRPRNDKATILTDAIQVLKDLTAQVNRLKAEYASLSEESSELTQEKNELREEKTSLKSDIENLNVQYQQRLRVMYPWGMDPSVVMAPPSYPYPMAVAVPPGPIPMHPSLQPYPFFPGQNPAPFPNPCSTFLPYSSAPGNPRMETSSGQHICSHSQLPSRSHTASKQDSRSKSSDRQRGSNAEKVDDSDEVATELELKTPGLSHPSSQSLSAQEQGLTSDKRKGKQCSPTSKESRSTEGSCSSKGSSSRVLQDSSSASVGDVSVTNN</sequence>
<evidence type="ECO:0000256" key="5">
    <source>
        <dbReference type="SAM" id="MobiDB-lite"/>
    </source>
</evidence>
<dbReference type="GO" id="GO:0046983">
    <property type="term" value="F:protein dimerization activity"/>
    <property type="evidence" value="ECO:0007669"/>
    <property type="project" value="InterPro"/>
</dbReference>
<keyword evidence="2" id="KW-0238">DNA-binding</keyword>
<evidence type="ECO:0000256" key="1">
    <source>
        <dbReference type="ARBA" id="ARBA00023015"/>
    </source>
</evidence>
<keyword evidence="3" id="KW-0804">Transcription</keyword>
<feature type="compositionally biased region" description="Polar residues" evidence="5">
    <location>
        <begin position="182"/>
        <end position="203"/>
    </location>
</feature>
<feature type="compositionally biased region" description="Polar residues" evidence="5">
    <location>
        <begin position="243"/>
        <end position="257"/>
    </location>
</feature>
<dbReference type="CDD" id="cd11446">
    <property type="entry name" value="bHLH_AtILR3_like"/>
    <property type="match status" value="1"/>
</dbReference>
<name>A0AAV7E6G7_ARIFI</name>
<feature type="compositionally biased region" description="Basic and acidic residues" evidence="5">
    <location>
        <begin position="204"/>
        <end position="224"/>
    </location>
</feature>
<dbReference type="PANTHER" id="PTHR47001:SF1">
    <property type="entry name" value="TRANSCRIPTION FACTOR BHLH11"/>
    <property type="match status" value="1"/>
</dbReference>
<keyword evidence="8" id="KW-1185">Reference proteome</keyword>
<keyword evidence="1" id="KW-0805">Transcription regulation</keyword>
<dbReference type="Pfam" id="PF23177">
    <property type="entry name" value="bHLH_IRO3"/>
    <property type="match status" value="1"/>
</dbReference>
<organism evidence="7 8">
    <name type="scientific">Aristolochia fimbriata</name>
    <name type="common">White veined hardy Dutchman's pipe vine</name>
    <dbReference type="NCBI Taxonomy" id="158543"/>
    <lineage>
        <taxon>Eukaryota</taxon>
        <taxon>Viridiplantae</taxon>
        <taxon>Streptophyta</taxon>
        <taxon>Embryophyta</taxon>
        <taxon>Tracheophyta</taxon>
        <taxon>Spermatophyta</taxon>
        <taxon>Magnoliopsida</taxon>
        <taxon>Magnoliidae</taxon>
        <taxon>Piperales</taxon>
        <taxon>Aristolochiaceae</taxon>
        <taxon>Aristolochia</taxon>
    </lineage>
</organism>
<evidence type="ECO:0000313" key="7">
    <source>
        <dbReference type="EMBL" id="KAG9443052.1"/>
    </source>
</evidence>
<proteinExistence type="predicted"/>
<feature type="domain" description="BHLH" evidence="6">
    <location>
        <begin position="11"/>
        <end position="61"/>
    </location>
</feature>
<protein>
    <recommendedName>
        <fullName evidence="6">BHLH domain-containing protein</fullName>
    </recommendedName>
</protein>
<dbReference type="PROSITE" id="PS50888">
    <property type="entry name" value="BHLH"/>
    <property type="match status" value="1"/>
</dbReference>
<dbReference type="AlphaFoldDB" id="A0AAV7E6G7"/>
<dbReference type="GO" id="GO:0003700">
    <property type="term" value="F:DNA-binding transcription factor activity"/>
    <property type="evidence" value="ECO:0007669"/>
    <property type="project" value="InterPro"/>
</dbReference>
<evidence type="ECO:0000259" key="6">
    <source>
        <dbReference type="PROSITE" id="PS50888"/>
    </source>
</evidence>
<evidence type="ECO:0000256" key="3">
    <source>
        <dbReference type="ARBA" id="ARBA00023163"/>
    </source>
</evidence>
<dbReference type="InterPro" id="IPR011598">
    <property type="entry name" value="bHLH_dom"/>
</dbReference>
<dbReference type="InterPro" id="IPR057075">
    <property type="entry name" value="bHLH_IRO3"/>
</dbReference>
<feature type="region of interest" description="Disordered" evidence="5">
    <location>
        <begin position="1"/>
        <end position="20"/>
    </location>
</feature>